<evidence type="ECO:0008006" key="3">
    <source>
        <dbReference type="Google" id="ProtNLM"/>
    </source>
</evidence>
<dbReference type="AlphaFoldDB" id="A0AAX3ITR1"/>
<proteinExistence type="predicted"/>
<dbReference type="Proteomes" id="UP000658741">
    <property type="component" value="Unassembled WGS sequence"/>
</dbReference>
<organism evidence="1 2">
    <name type="scientific">Haemophilus influenzae</name>
    <dbReference type="NCBI Taxonomy" id="727"/>
    <lineage>
        <taxon>Bacteria</taxon>
        <taxon>Pseudomonadati</taxon>
        <taxon>Pseudomonadota</taxon>
        <taxon>Gammaproteobacteria</taxon>
        <taxon>Pasteurellales</taxon>
        <taxon>Pasteurellaceae</taxon>
        <taxon>Haemophilus</taxon>
    </lineage>
</organism>
<reference evidence="1" key="1">
    <citation type="submission" date="2019-05" db="EMBL/GenBank/DDBJ databases">
        <authorList>
            <person name="Hibberd M."/>
        </authorList>
    </citation>
    <scope>NUCLEOTIDE SEQUENCE</scope>
    <source>
        <strain evidence="1">Haemophilus_influenzae_BgEED16</strain>
    </source>
</reference>
<comment type="caution">
    <text evidence="1">The sequence shown here is derived from an EMBL/GenBank/DDBJ whole genome shotgun (WGS) entry which is preliminary data.</text>
</comment>
<evidence type="ECO:0000313" key="2">
    <source>
        <dbReference type="Proteomes" id="UP000658741"/>
    </source>
</evidence>
<dbReference type="EMBL" id="CABFLD010000038">
    <property type="protein sequence ID" value="VTX73087.1"/>
    <property type="molecule type" value="Genomic_DNA"/>
</dbReference>
<sequence>MANKIDTNERTEQIKKLLISEQEGIAPNEQIINDLIEGKIKLLSAKDIYTRLNISSGEFEQLVKHSDPTYSLHEKNKMDAFTKSLIRKDLIKAISRTEIQYKYSFPKPDLYIAGKARWSPDTLKRWLLQGAK</sequence>
<gene>
    <name evidence="1" type="ORF">CAGEJMGA_01457</name>
</gene>
<protein>
    <recommendedName>
        <fullName evidence="3">DNA-binding protein</fullName>
    </recommendedName>
</protein>
<accession>A0AAX3ITR1</accession>
<name>A0AAX3ITR1_HAEIF</name>
<dbReference type="RefSeq" id="WP_118807794.1">
    <property type="nucleotide sequence ID" value="NZ_AP018778.1"/>
</dbReference>
<evidence type="ECO:0000313" key="1">
    <source>
        <dbReference type="EMBL" id="VTX73087.1"/>
    </source>
</evidence>